<gene>
    <name evidence="3" type="primary">recD2</name>
    <name evidence="8" type="ORF">M3N64_00675</name>
</gene>
<dbReference type="HAMAP" id="MF_01488">
    <property type="entry name" value="RecD2"/>
    <property type="match status" value="1"/>
</dbReference>
<dbReference type="Pfam" id="PF14490">
    <property type="entry name" value="HHH_RecD2"/>
    <property type="match status" value="1"/>
</dbReference>
<name>A0ABT0M6H4_9BACL</name>
<dbReference type="InterPro" id="IPR041451">
    <property type="entry name" value="RecD2_SH13"/>
</dbReference>
<dbReference type="PANTHER" id="PTHR43788">
    <property type="entry name" value="DNA2/NAM7 HELICASE FAMILY MEMBER"/>
    <property type="match status" value="1"/>
</dbReference>
<organism evidence="8 9">
    <name type="scientific">Sporolactobacillus mangiferae</name>
    <dbReference type="NCBI Taxonomy" id="2940498"/>
    <lineage>
        <taxon>Bacteria</taxon>
        <taxon>Bacillati</taxon>
        <taxon>Bacillota</taxon>
        <taxon>Bacilli</taxon>
        <taxon>Bacillales</taxon>
        <taxon>Sporolactobacillaceae</taxon>
        <taxon>Sporolactobacillus</taxon>
    </lineage>
</organism>
<evidence type="ECO:0000259" key="7">
    <source>
        <dbReference type="Pfam" id="PF23139"/>
    </source>
</evidence>
<dbReference type="Pfam" id="PF23139">
    <property type="entry name" value="OB_YrrC"/>
    <property type="match status" value="1"/>
</dbReference>
<sequence length="763" mass="85712">MEQTTMDLFSTQKGSVKGEPIRIVFQNSDNGYTVMIVKIDETNEPIDEKEITMVGYFPAVHLYETYQFAGHLKNHPRYGQQYEVENYRKMLPKSKSGVITYLSGDLFPGIGKKTAEAIVNELGEHAITEILNDPSCLNRVPRLDDSKRSLIADTLLQNEGLEKILIGLSDYGFGSQLAMKIYQAYGNESLEIIQENPYQLIQDIEGIGFQRADELAANSGISGNHPDRIQAAFLYWLNERAMNDGHVYMPEQETIHEVQRLLSSREKIDEGDLERERDVLEEDGKLVHDNDHLYLPPLYYAEKGIVTGIEKLTDQEPEEEFSESEFLKALGKVEDKLSMQYAKSQQEAIRQAIQSPIMILTGGPGTGKTTVIRGIVEVYAELNSYSLEPKDYDDEHPYPILLVAPTGRAAKRMKESTGLPAVTIHRLLGWNGGSGYAHDEDDPIEGKLLIVDEMSMVDIWLANQLLKSLPEGMKVVIVGDEDQLPSVGPGQVLSDLIHSEAVPVIRLTDIFRQAQGSSIIELAHEIKEGALSDVTVPKNDRRFFKCHQNQVVDVICQVASLAKKKGYPPKDIQALAPIYRGSAGIERINKALQELFNPKDEQKRELEYGDQCFRVHDKVLQLVNNPDENVFNGDIGEITAIFKAKETTDKEDTVIVTFDSVEVKYLKHDLNQLTLAYCCSIHKAQGSEFPIVILPVVKGYHRMLRRNLIYTAVTRSKESLILCGDDEAFAEAVGRNDGDKRHSALAKKIRERLHLPPISEDCD</sequence>
<keyword evidence="3" id="KW-0413">Isomerase</keyword>
<dbReference type="Gene3D" id="2.30.30.940">
    <property type="match status" value="1"/>
</dbReference>
<dbReference type="CDD" id="cd17933">
    <property type="entry name" value="DEXSc_RecD-like"/>
    <property type="match status" value="1"/>
</dbReference>
<evidence type="ECO:0000256" key="3">
    <source>
        <dbReference type="HAMAP-Rule" id="MF_01488"/>
    </source>
</evidence>
<comment type="similarity">
    <text evidence="3">Belongs to the RecD family. RecD2 subfamily.</text>
</comment>
<feature type="domain" description="ATP-dependent RecD2 DNA helicase SH3" evidence="6">
    <location>
        <begin position="588"/>
        <end position="658"/>
    </location>
</feature>
<keyword evidence="3" id="KW-0347">Helicase</keyword>
<evidence type="ECO:0000256" key="2">
    <source>
        <dbReference type="ARBA" id="ARBA00022840"/>
    </source>
</evidence>
<dbReference type="EC" id="5.6.2.3" evidence="3"/>
<feature type="domain" description="UvrD-like helicase C-terminal" evidence="4">
    <location>
        <begin position="675"/>
        <end position="722"/>
    </location>
</feature>
<dbReference type="SUPFAM" id="SSF52540">
    <property type="entry name" value="P-loop containing nucleoside triphosphate hydrolases"/>
    <property type="match status" value="1"/>
</dbReference>
<keyword evidence="9" id="KW-1185">Reference proteome</keyword>
<proteinExistence type="inferred from homology"/>
<comment type="caution">
    <text evidence="8">The sequence shown here is derived from an EMBL/GenBank/DDBJ whole genome shotgun (WGS) entry which is preliminary data.</text>
</comment>
<dbReference type="Proteomes" id="UP001203004">
    <property type="component" value="Unassembled WGS sequence"/>
</dbReference>
<dbReference type="EMBL" id="JAMAST010000001">
    <property type="protein sequence ID" value="MCL1630467.1"/>
    <property type="molecule type" value="Genomic_DNA"/>
</dbReference>
<evidence type="ECO:0000313" key="9">
    <source>
        <dbReference type="Proteomes" id="UP001203004"/>
    </source>
</evidence>
<dbReference type="RefSeq" id="WP_249095223.1">
    <property type="nucleotide sequence ID" value="NZ_JAMAST010000001.1"/>
</dbReference>
<dbReference type="InterPro" id="IPR050534">
    <property type="entry name" value="Coronavir_polyprotein_1ab"/>
</dbReference>
<keyword evidence="3" id="KW-0378">Hydrolase</keyword>
<evidence type="ECO:0000259" key="5">
    <source>
        <dbReference type="Pfam" id="PF14490"/>
    </source>
</evidence>
<evidence type="ECO:0000259" key="6">
    <source>
        <dbReference type="Pfam" id="PF18335"/>
    </source>
</evidence>
<dbReference type="Gene3D" id="1.10.10.2220">
    <property type="match status" value="1"/>
</dbReference>
<evidence type="ECO:0000259" key="4">
    <source>
        <dbReference type="Pfam" id="PF13538"/>
    </source>
</evidence>
<keyword evidence="1 3" id="KW-0547">Nucleotide-binding</keyword>
<dbReference type="PANTHER" id="PTHR43788:SF6">
    <property type="entry name" value="DNA HELICASE B"/>
    <property type="match status" value="1"/>
</dbReference>
<dbReference type="Pfam" id="PF18335">
    <property type="entry name" value="SH3_13"/>
    <property type="match status" value="1"/>
</dbReference>
<accession>A0ABT0M6H4</accession>
<keyword evidence="2 3" id="KW-0067">ATP-binding</keyword>
<dbReference type="NCBIfam" id="TIGR01448">
    <property type="entry name" value="recD_rel"/>
    <property type="match status" value="1"/>
</dbReference>
<dbReference type="Pfam" id="PF13538">
    <property type="entry name" value="UvrD_C_2"/>
    <property type="match status" value="1"/>
</dbReference>
<dbReference type="InterPro" id="IPR027785">
    <property type="entry name" value="UvrD-like_helicase_C"/>
</dbReference>
<feature type="binding site" evidence="3">
    <location>
        <begin position="365"/>
        <end position="369"/>
    </location>
    <ligand>
        <name>ATP</name>
        <dbReference type="ChEBI" id="CHEBI:30616"/>
    </ligand>
</feature>
<comment type="function">
    <text evidence="3">DNA-dependent ATPase and ATP-dependent 5'-3' DNA helicase. Has no activity on blunt DNA or DNA with 3'-overhangs, requires at least 10 bases of 5'-ssDNA for helicase activity.</text>
</comment>
<dbReference type="Gene3D" id="3.40.50.300">
    <property type="entry name" value="P-loop containing nucleotide triphosphate hydrolases"/>
    <property type="match status" value="2"/>
</dbReference>
<dbReference type="InterPro" id="IPR027417">
    <property type="entry name" value="P-loop_NTPase"/>
</dbReference>
<reference evidence="8 9" key="1">
    <citation type="submission" date="2022-05" db="EMBL/GenBank/DDBJ databases">
        <title>Sporolactobacillus sp nov CPB3-1, isolated from tree bark (Mangifera indica L.).</title>
        <authorList>
            <person name="Phuengjayaem S."/>
            <person name="Tanasupawat S."/>
        </authorList>
    </citation>
    <scope>NUCLEOTIDE SEQUENCE [LARGE SCALE GENOMIC DNA]</scope>
    <source>
        <strain evidence="8 9">CPB3-1</strain>
    </source>
</reference>
<evidence type="ECO:0000256" key="1">
    <source>
        <dbReference type="ARBA" id="ARBA00022741"/>
    </source>
</evidence>
<dbReference type="InterPro" id="IPR029493">
    <property type="entry name" value="RecD2-like_HHH"/>
</dbReference>
<dbReference type="InterPro" id="IPR055446">
    <property type="entry name" value="RecD2_N_OB"/>
</dbReference>
<feature type="domain" description="ATP-dependent RecD2 DNA helicase-like helix-hairpin-helix" evidence="5">
    <location>
        <begin position="158"/>
        <end position="248"/>
    </location>
</feature>
<dbReference type="CDD" id="cd18809">
    <property type="entry name" value="SF1_C_RecD"/>
    <property type="match status" value="1"/>
</dbReference>
<evidence type="ECO:0000313" key="8">
    <source>
        <dbReference type="EMBL" id="MCL1630467.1"/>
    </source>
</evidence>
<comment type="catalytic activity">
    <reaction evidence="3">
        <text>ATP + H2O = ADP + phosphate + H(+)</text>
        <dbReference type="Rhea" id="RHEA:13065"/>
        <dbReference type="ChEBI" id="CHEBI:15377"/>
        <dbReference type="ChEBI" id="CHEBI:15378"/>
        <dbReference type="ChEBI" id="CHEBI:30616"/>
        <dbReference type="ChEBI" id="CHEBI:43474"/>
        <dbReference type="ChEBI" id="CHEBI:456216"/>
        <dbReference type="EC" id="5.6.2.3"/>
    </reaction>
</comment>
<dbReference type="InterPro" id="IPR006345">
    <property type="entry name" value="RecD2"/>
</dbReference>
<protein>
    <recommendedName>
        <fullName evidence="3">ATP-dependent RecD2 DNA helicase</fullName>
        <ecNumber evidence="3">5.6.2.3</ecNumber>
    </recommendedName>
    <alternativeName>
        <fullName evidence="3">DNA 5'-3' helicase subunit RecD2</fullName>
    </alternativeName>
</protein>
<feature type="domain" description="ATP-dependent RecD2 DNA helicase OB-fold" evidence="7">
    <location>
        <begin position="15"/>
        <end position="92"/>
    </location>
</feature>
<dbReference type="Pfam" id="PF13245">
    <property type="entry name" value="AAA_19"/>
    <property type="match status" value="1"/>
</dbReference>
<keyword evidence="3" id="KW-0238">DNA-binding</keyword>